<gene>
    <name evidence="1" type="ORF">AFUS01_LOCUS19676</name>
</gene>
<dbReference type="AlphaFoldDB" id="A0A8J2K2X9"/>
<keyword evidence="2" id="KW-1185">Reference proteome</keyword>
<accession>A0A8J2K2X9</accession>
<organism evidence="1 2">
    <name type="scientific">Allacma fusca</name>
    <dbReference type="NCBI Taxonomy" id="39272"/>
    <lineage>
        <taxon>Eukaryota</taxon>
        <taxon>Metazoa</taxon>
        <taxon>Ecdysozoa</taxon>
        <taxon>Arthropoda</taxon>
        <taxon>Hexapoda</taxon>
        <taxon>Collembola</taxon>
        <taxon>Symphypleona</taxon>
        <taxon>Sminthuridae</taxon>
        <taxon>Allacma</taxon>
    </lineage>
</organism>
<name>A0A8J2K2X9_9HEXA</name>
<proteinExistence type="predicted"/>
<comment type="caution">
    <text evidence="1">The sequence shown here is derived from an EMBL/GenBank/DDBJ whole genome shotgun (WGS) entry which is preliminary data.</text>
</comment>
<sequence>ANVANPILQGEKQLPLIVSTDKHIRPNSILQRKYLPNIAAPTVTTESHAKTDEVQAVKDPEPALREDPCFNNAFQDAFHVIQEIEASGLNDQANANAGDPNELPTTDLEIPEDLQFTEFEGIVSNEFFNELEDFIRQEPNVKYNASCLQMTPEANEVPSPSFQSISSASEDEEDKMLRMEFEWKRLENMPQNENPLVLGVLNNID</sequence>
<dbReference type="Proteomes" id="UP000708208">
    <property type="component" value="Unassembled WGS sequence"/>
</dbReference>
<feature type="non-terminal residue" evidence="1">
    <location>
        <position position="1"/>
    </location>
</feature>
<evidence type="ECO:0000313" key="1">
    <source>
        <dbReference type="EMBL" id="CAG7731067.1"/>
    </source>
</evidence>
<protein>
    <submittedName>
        <fullName evidence="1">Uncharacterized protein</fullName>
    </submittedName>
</protein>
<evidence type="ECO:0000313" key="2">
    <source>
        <dbReference type="Proteomes" id="UP000708208"/>
    </source>
</evidence>
<dbReference type="EMBL" id="CAJVCH010205295">
    <property type="protein sequence ID" value="CAG7731067.1"/>
    <property type="molecule type" value="Genomic_DNA"/>
</dbReference>
<reference evidence="1" key="1">
    <citation type="submission" date="2021-06" db="EMBL/GenBank/DDBJ databases">
        <authorList>
            <person name="Hodson N. C."/>
            <person name="Mongue J. A."/>
            <person name="Jaron S. K."/>
        </authorList>
    </citation>
    <scope>NUCLEOTIDE SEQUENCE</scope>
</reference>